<protein>
    <recommendedName>
        <fullName evidence="3">ZAD domain-containing protein</fullName>
    </recommendedName>
</protein>
<keyword evidence="5" id="KW-1185">Reference proteome</keyword>
<dbReference type="Gene3D" id="3.40.1800.20">
    <property type="match status" value="1"/>
</dbReference>
<name>A0AAN7PFQ8_9COLE</name>
<feature type="binding site" evidence="1">
    <location>
        <position position="19"/>
    </location>
    <ligand>
        <name>Zn(2+)</name>
        <dbReference type="ChEBI" id="CHEBI:29105"/>
    </ligand>
</feature>
<feature type="binding site" evidence="1">
    <location>
        <position position="65"/>
    </location>
    <ligand>
        <name>Zn(2+)</name>
        <dbReference type="ChEBI" id="CHEBI:29105"/>
    </ligand>
</feature>
<dbReference type="Pfam" id="PF07776">
    <property type="entry name" value="zf-AD"/>
    <property type="match status" value="1"/>
</dbReference>
<comment type="caution">
    <text evidence="4">The sequence shown here is derived from an EMBL/GenBank/DDBJ whole genome shotgun (WGS) entry which is preliminary data.</text>
</comment>
<dbReference type="SMART" id="SM00868">
    <property type="entry name" value="zf-AD"/>
    <property type="match status" value="1"/>
</dbReference>
<gene>
    <name evidence="4" type="ORF">RN001_001118</name>
</gene>
<dbReference type="SUPFAM" id="SSF57716">
    <property type="entry name" value="Glucocorticoid receptor-like (DNA-binding domain)"/>
    <property type="match status" value="1"/>
</dbReference>
<organism evidence="4 5">
    <name type="scientific">Aquatica leii</name>
    <dbReference type="NCBI Taxonomy" id="1421715"/>
    <lineage>
        <taxon>Eukaryota</taxon>
        <taxon>Metazoa</taxon>
        <taxon>Ecdysozoa</taxon>
        <taxon>Arthropoda</taxon>
        <taxon>Hexapoda</taxon>
        <taxon>Insecta</taxon>
        <taxon>Pterygota</taxon>
        <taxon>Neoptera</taxon>
        <taxon>Endopterygota</taxon>
        <taxon>Coleoptera</taxon>
        <taxon>Polyphaga</taxon>
        <taxon>Elateriformia</taxon>
        <taxon>Elateroidea</taxon>
        <taxon>Lampyridae</taxon>
        <taxon>Luciolinae</taxon>
        <taxon>Aquatica</taxon>
    </lineage>
</organism>
<dbReference type="AlphaFoldDB" id="A0AAN7PFQ8"/>
<keyword evidence="1" id="KW-0479">Metal-binding</keyword>
<evidence type="ECO:0000313" key="4">
    <source>
        <dbReference type="EMBL" id="KAK4884847.1"/>
    </source>
</evidence>
<keyword evidence="1" id="KW-0862">Zinc</keyword>
<feature type="region of interest" description="Disordered" evidence="2">
    <location>
        <begin position="820"/>
        <end position="839"/>
    </location>
</feature>
<feature type="binding site" evidence="1">
    <location>
        <position position="22"/>
    </location>
    <ligand>
        <name>Zn(2+)</name>
        <dbReference type="ChEBI" id="CHEBI:29105"/>
    </ligand>
</feature>
<feature type="binding site" evidence="1">
    <location>
        <position position="68"/>
    </location>
    <ligand>
        <name>Zn(2+)</name>
        <dbReference type="ChEBI" id="CHEBI:29105"/>
    </ligand>
</feature>
<feature type="domain" description="ZAD" evidence="3">
    <location>
        <begin position="17"/>
        <end position="92"/>
    </location>
</feature>
<sequence length="985" mass="109998">MSAWKTEKMQKSPENSTLCRLCSSKQNLIDIFAEESEKSHFYQKLFLCATGIQIKKDDIVSKMVCQSCCEIAIKLHKYRTNAIANDISLKEKYSSESNEIRPRVNLLSSIHAIHLFNFTLKKELCAQLEPFPYGTVKVVETANSTTIETHEPPKINHHPSVKKLLNSNPRLIIPNNVFTQDLSPVVSLDEAEVTMWYEEQVNKIKKKLGNITIKKIVTSDDLDNSIKSNCIDKTPAKNIVLELPANELQGNNADNVLDLAVNDTSSLKKSVTTSNHLPTSNLSEIVNVQNVRCPKVDKQKQSTSATNSDDCYESLLKNLLLQITSSIKFKEANQKVQLKNQTSGSIKDSEDEKVNGLPLSKVNSKNSSVKTITKKRTSSEEFLITSKRGDDVSSTSNKRICLRDNSVDITATAKTPQNGKLSGENEETIFNTTEQFDMSDNSTDAFDYIDDEVDEVAVPSNEILNGENQENESLKSNVPDAPEYDPLFNINSSKSLEVFICPTCMLVCETKKMLAQHQKSHLTCTSCKKRFKTASCLESHVKNSCIMSRVHDNAVVKLIPVDTIPSIIEKYSTAFNDQSKEGDHFNNEGIQYYNFQIRCENDIKIELETAEHNIAARNKFKSETNVVCISDDSDNDVEFTSVTVKKGKDSFVQKTAYLDLTESELDITNNSFYFIAKLHTNQNDLLQNVYKKYVLNKVQNTTQTFKPCSRNIKCTFNNIIVLPHMYTELLAYKIPIQLEHRPKIGARFGDSEATGKKIYPLEYWGHKKSIDICSIPPIEPETNNVLSSKPDNINSSDLQDSTLPFKIIDVSTDVECHDSVSTPTTTLSSNSTATKTLVGSPNPVNAPCLEEMLTHTKAVSSKITTVTPNVPLPVDDINLKSLLNMSLPVANPQLITLDRQPDLGAFSTNGIILNTLPSTSHQNLLIHNNITPLSNIIVFSNQTQQTVVNNILHNTNLTNSVNMPTVTDNVSQPQNCTQFEIIDVD</sequence>
<evidence type="ECO:0000256" key="2">
    <source>
        <dbReference type="SAM" id="MobiDB-lite"/>
    </source>
</evidence>
<evidence type="ECO:0000259" key="3">
    <source>
        <dbReference type="PROSITE" id="PS51915"/>
    </source>
</evidence>
<dbReference type="InterPro" id="IPR012934">
    <property type="entry name" value="Znf_AD"/>
</dbReference>
<evidence type="ECO:0000313" key="5">
    <source>
        <dbReference type="Proteomes" id="UP001353858"/>
    </source>
</evidence>
<proteinExistence type="predicted"/>
<dbReference type="EMBL" id="JARPUR010000001">
    <property type="protein sequence ID" value="KAK4884847.1"/>
    <property type="molecule type" value="Genomic_DNA"/>
</dbReference>
<dbReference type="GO" id="GO:0005634">
    <property type="term" value="C:nucleus"/>
    <property type="evidence" value="ECO:0007669"/>
    <property type="project" value="InterPro"/>
</dbReference>
<dbReference type="SMART" id="SM00355">
    <property type="entry name" value="ZnF_C2H2"/>
    <property type="match status" value="2"/>
</dbReference>
<dbReference type="PROSITE" id="PS51915">
    <property type="entry name" value="ZAD"/>
    <property type="match status" value="1"/>
</dbReference>
<reference evidence="5" key="1">
    <citation type="submission" date="2023-01" db="EMBL/GenBank/DDBJ databases">
        <title>Key to firefly adult light organ development and bioluminescence: homeobox transcription factors regulate luciferase expression and transportation to peroxisome.</title>
        <authorList>
            <person name="Fu X."/>
        </authorList>
    </citation>
    <scope>NUCLEOTIDE SEQUENCE [LARGE SCALE GENOMIC DNA]</scope>
</reference>
<accession>A0AAN7PFQ8</accession>
<evidence type="ECO:0000256" key="1">
    <source>
        <dbReference type="PROSITE-ProRule" id="PRU01263"/>
    </source>
</evidence>
<dbReference type="Proteomes" id="UP001353858">
    <property type="component" value="Unassembled WGS sequence"/>
</dbReference>
<dbReference type="GO" id="GO:0008270">
    <property type="term" value="F:zinc ion binding"/>
    <property type="evidence" value="ECO:0007669"/>
    <property type="project" value="UniProtKB-UniRule"/>
</dbReference>
<dbReference type="InterPro" id="IPR013087">
    <property type="entry name" value="Znf_C2H2_type"/>
</dbReference>
<keyword evidence="1" id="KW-0863">Zinc-finger</keyword>
<feature type="compositionally biased region" description="Low complexity" evidence="2">
    <location>
        <begin position="820"/>
        <end position="836"/>
    </location>
</feature>